<protein>
    <submittedName>
        <fullName evidence="2">Uncharacterized protein</fullName>
    </submittedName>
</protein>
<reference evidence="2 3" key="1">
    <citation type="submission" date="2019-02" db="EMBL/GenBank/DDBJ databases">
        <title>Draft Genome Sequence of Streptomyces sp. AM-2504, identified by 16S rRNA comparative analysis as a Streptomyces Kasugaensis strain.</title>
        <authorList>
            <person name="Napolioni V."/>
            <person name="Giuliodori A.M."/>
            <person name="Spurio R."/>
            <person name="Fabbretti A."/>
        </authorList>
    </citation>
    <scope>NUCLEOTIDE SEQUENCE [LARGE SCALE GENOMIC DNA]</scope>
    <source>
        <strain evidence="2 3">AM-2504</strain>
    </source>
</reference>
<proteinExistence type="predicted"/>
<feature type="compositionally biased region" description="Low complexity" evidence="1">
    <location>
        <begin position="144"/>
        <end position="154"/>
    </location>
</feature>
<evidence type="ECO:0000256" key="1">
    <source>
        <dbReference type="SAM" id="MobiDB-lite"/>
    </source>
</evidence>
<comment type="caution">
    <text evidence="2">The sequence shown here is derived from an EMBL/GenBank/DDBJ whole genome shotgun (WGS) entry which is preliminary data.</text>
</comment>
<dbReference type="AlphaFoldDB" id="A0A4Q9HWM5"/>
<evidence type="ECO:0000313" key="3">
    <source>
        <dbReference type="Proteomes" id="UP000292452"/>
    </source>
</evidence>
<dbReference type="EMBL" id="SIXH01000075">
    <property type="protein sequence ID" value="TBO59576.1"/>
    <property type="molecule type" value="Genomic_DNA"/>
</dbReference>
<feature type="region of interest" description="Disordered" evidence="1">
    <location>
        <begin position="144"/>
        <end position="176"/>
    </location>
</feature>
<keyword evidence="3" id="KW-1185">Reference proteome</keyword>
<dbReference type="Proteomes" id="UP000292452">
    <property type="component" value="Unassembled WGS sequence"/>
</dbReference>
<gene>
    <name evidence="2" type="ORF">EYS09_11330</name>
</gene>
<accession>A0A4Q9HWM5</accession>
<feature type="region of interest" description="Disordered" evidence="1">
    <location>
        <begin position="20"/>
        <end position="47"/>
    </location>
</feature>
<name>A0A4Q9HWM5_STRKA</name>
<sequence>MASTTRPVMMLPWVRTRANTPWSPPSIASSARPPTAPRKPDHPSGLPHPLIAPLARIWVTRPRPSWPYVSGQRTGANPRHNLFGLGTNMRIKRVAVTGEHGESEAMPRRVRHLLVNRANMRAAVRKLVNATFAVRDEMWWGTAPRAPPTAASSAPGPPALMTEWHQRRRPAEPAQH</sequence>
<evidence type="ECO:0000313" key="2">
    <source>
        <dbReference type="EMBL" id="TBO59576.1"/>
    </source>
</evidence>
<organism evidence="2 3">
    <name type="scientific">Streptomyces kasugaensis</name>
    <dbReference type="NCBI Taxonomy" id="1946"/>
    <lineage>
        <taxon>Bacteria</taxon>
        <taxon>Bacillati</taxon>
        <taxon>Actinomycetota</taxon>
        <taxon>Actinomycetes</taxon>
        <taxon>Kitasatosporales</taxon>
        <taxon>Streptomycetaceae</taxon>
        <taxon>Streptomyces</taxon>
    </lineage>
</organism>